<accession>A0A0H4XAE6</accession>
<protein>
    <submittedName>
        <fullName evidence="1">Uncharacterized protein</fullName>
    </submittedName>
</protein>
<reference evidence="1 2" key="1">
    <citation type="journal article" date="2016" name="PLoS ONE">
        <title>Complete Genome Sequence and Comparative Genomics of a Novel Myxobacterium Myxococcus hansupus.</title>
        <authorList>
            <person name="Sharma G."/>
            <person name="Narwani T."/>
            <person name="Subramanian S."/>
        </authorList>
    </citation>
    <scope>NUCLEOTIDE SEQUENCE [LARGE SCALE GENOMIC DNA]</scope>
    <source>
        <strain evidence="2">mixupus</strain>
    </source>
</reference>
<sequence>MYSWPSAGFTVFQNGVEIYNEKGINPFPSLEKASLRQVIEALFGDFDERRRMRSS</sequence>
<evidence type="ECO:0000313" key="1">
    <source>
        <dbReference type="EMBL" id="AKQ70620.1"/>
    </source>
</evidence>
<dbReference type="PATRIC" id="fig|1297742.4.peg.7666"/>
<dbReference type="Proteomes" id="UP000009026">
    <property type="component" value="Chromosome"/>
</dbReference>
<keyword evidence="2" id="KW-1185">Reference proteome</keyword>
<evidence type="ECO:0000313" key="2">
    <source>
        <dbReference type="Proteomes" id="UP000009026"/>
    </source>
</evidence>
<dbReference type="KEGG" id="mym:A176_007532"/>
<dbReference type="EMBL" id="CP012109">
    <property type="protein sequence ID" value="AKQ70620.1"/>
    <property type="molecule type" value="Genomic_DNA"/>
</dbReference>
<organism evidence="1 2">
    <name type="scientific">Pseudomyxococcus hansupus</name>
    <dbReference type="NCBI Taxonomy" id="1297742"/>
    <lineage>
        <taxon>Bacteria</taxon>
        <taxon>Pseudomonadati</taxon>
        <taxon>Myxococcota</taxon>
        <taxon>Myxococcia</taxon>
        <taxon>Myxococcales</taxon>
        <taxon>Cystobacterineae</taxon>
        <taxon>Myxococcaceae</taxon>
        <taxon>Pseudomyxococcus</taxon>
    </lineage>
</organism>
<name>A0A0H4XAE6_9BACT</name>
<dbReference type="AlphaFoldDB" id="A0A0H4XAE6"/>
<proteinExistence type="predicted"/>
<gene>
    <name evidence="1" type="ORF">A176_007532</name>
</gene>